<keyword evidence="2" id="KW-1185">Reference proteome</keyword>
<feature type="non-terminal residue" evidence="1">
    <location>
        <position position="179"/>
    </location>
</feature>
<reference evidence="1" key="1">
    <citation type="submission" date="2023-10" db="EMBL/GenBank/DDBJ databases">
        <authorList>
            <person name="Chen Y."/>
            <person name="Shah S."/>
            <person name="Dougan E. K."/>
            <person name="Thang M."/>
            <person name="Chan C."/>
        </authorList>
    </citation>
    <scope>NUCLEOTIDE SEQUENCE [LARGE SCALE GENOMIC DNA]</scope>
</reference>
<sequence>VVKMIRAAKKFFSLLDMPKPVKSRLLGKFEMRCVMFVHKKSVKGSKSWGSIEEIGAQFLMDVYREHPNAKSVEAPWPATHVTMEATAGADPQNCSGLRNLGDGSIDTSFINSMGFKVGVQVASNVGENNGQLYTISEMTEDTATLRAGGGKKAKPIQISLHQLADDYTVKKQDEFVTVS</sequence>
<evidence type="ECO:0000313" key="2">
    <source>
        <dbReference type="Proteomes" id="UP001189429"/>
    </source>
</evidence>
<dbReference type="Proteomes" id="UP001189429">
    <property type="component" value="Unassembled WGS sequence"/>
</dbReference>
<evidence type="ECO:0000313" key="1">
    <source>
        <dbReference type="EMBL" id="CAK0880934.1"/>
    </source>
</evidence>
<protein>
    <submittedName>
        <fullName evidence="1">Uncharacterized protein</fullName>
    </submittedName>
</protein>
<accession>A0ABN9W4B2</accession>
<gene>
    <name evidence="1" type="ORF">PCOR1329_LOCUS63941</name>
</gene>
<comment type="caution">
    <text evidence="1">The sequence shown here is derived from an EMBL/GenBank/DDBJ whole genome shotgun (WGS) entry which is preliminary data.</text>
</comment>
<feature type="non-terminal residue" evidence="1">
    <location>
        <position position="1"/>
    </location>
</feature>
<organism evidence="1 2">
    <name type="scientific">Prorocentrum cordatum</name>
    <dbReference type="NCBI Taxonomy" id="2364126"/>
    <lineage>
        <taxon>Eukaryota</taxon>
        <taxon>Sar</taxon>
        <taxon>Alveolata</taxon>
        <taxon>Dinophyceae</taxon>
        <taxon>Prorocentrales</taxon>
        <taxon>Prorocentraceae</taxon>
        <taxon>Prorocentrum</taxon>
    </lineage>
</organism>
<proteinExistence type="predicted"/>
<dbReference type="EMBL" id="CAUYUJ010018135">
    <property type="protein sequence ID" value="CAK0880934.1"/>
    <property type="molecule type" value="Genomic_DNA"/>
</dbReference>
<name>A0ABN9W4B2_9DINO</name>